<feature type="compositionally biased region" description="Acidic residues" evidence="1">
    <location>
        <begin position="1100"/>
        <end position="1127"/>
    </location>
</feature>
<dbReference type="PANTHER" id="PTHR45589">
    <property type="entry name" value="WD REPEAT DOMAIN 62, ISOFORM G"/>
    <property type="match status" value="1"/>
</dbReference>
<feature type="region of interest" description="Disordered" evidence="1">
    <location>
        <begin position="153"/>
        <end position="472"/>
    </location>
</feature>
<feature type="compositionally biased region" description="Basic and acidic residues" evidence="1">
    <location>
        <begin position="432"/>
        <end position="472"/>
    </location>
</feature>
<organism evidence="3 4">
    <name type="scientific">Bathycoccus prasinos</name>
    <dbReference type="NCBI Taxonomy" id="41875"/>
    <lineage>
        <taxon>Eukaryota</taxon>
        <taxon>Viridiplantae</taxon>
        <taxon>Chlorophyta</taxon>
        <taxon>Mamiellophyceae</taxon>
        <taxon>Mamiellales</taxon>
        <taxon>Bathycoccaceae</taxon>
        <taxon>Bathycoccus</taxon>
    </lineage>
</organism>
<accession>K8F1R0</accession>
<feature type="compositionally biased region" description="Basic and acidic residues" evidence="1">
    <location>
        <begin position="1075"/>
        <end position="1087"/>
    </location>
</feature>
<feature type="compositionally biased region" description="Basic and acidic residues" evidence="1">
    <location>
        <begin position="175"/>
        <end position="184"/>
    </location>
</feature>
<proteinExistence type="predicted"/>
<evidence type="ECO:0000256" key="1">
    <source>
        <dbReference type="SAM" id="MobiDB-lite"/>
    </source>
</evidence>
<protein>
    <submittedName>
        <fullName evidence="3">Uncharacterized protein</fullName>
    </submittedName>
</protein>
<feature type="region of interest" description="Disordered" evidence="1">
    <location>
        <begin position="857"/>
        <end position="889"/>
    </location>
</feature>
<dbReference type="PANTHER" id="PTHR45589:SF1">
    <property type="entry name" value="WD REPEAT DOMAIN 62, ISOFORM G"/>
    <property type="match status" value="1"/>
</dbReference>
<dbReference type="InterPro" id="IPR052779">
    <property type="entry name" value="WDR62"/>
</dbReference>
<feature type="signal peptide" evidence="2">
    <location>
        <begin position="1"/>
        <end position="29"/>
    </location>
</feature>
<feature type="chain" id="PRO_5003919825" evidence="2">
    <location>
        <begin position="30"/>
        <end position="1174"/>
    </location>
</feature>
<keyword evidence="2" id="KW-0732">Signal</keyword>
<dbReference type="Proteomes" id="UP000198341">
    <property type="component" value="Chromosome 3"/>
</dbReference>
<sequence length="1174" mass="130674">MMRSASRVVRSVLFLVVLVFLSLEAVIRTGVGVAAADVHDEHANNGGEGHDDFWGKKTIERDLERFSEHCDAIFGAHQDRWLKLYETNERVLTIDASCSERANGIGNYLGDFLAWFAWGMASERAVYVRFTDCGDEEHGRFVQERAFDSKARREVKRDMRKRNKEEENVMAASKGQDESETMEKLRRRSNSRRLSSSSRKLLQREAVTSLLNDNEGAQRRQEEMFEREREEMIRGEQMEANRERARLAEERRQESTVMDNDSREETPEEMQMRREKERQSLVEEEKALDQSMEGTALDGSGSASSEAELSQSQRNRIHTYENDRHELAEKRLKELRRPLGPRPQVMQDLEDRERDLAGRTSGMAGADLAMPPIDHRVVDGNEEELSPIDDVGSSVVPGEGGDAPAANGDDASEDGGNNNDNNETPADEGDPEQAKLERENRLKQELADRAQADKEEAEDRKLRDMEHEGEHEDWSFLNEEVNHKSQCKEETRALTCQDRANMGLYFQLPNGKSWNLDTKTRKRIFESIGRGPKQVISPDDFSKSTNETFGMLENMLMNAHPWIEIKLHTSGQDHGLIPGSTQSCATEGGGESSGAGTEFCADVAQAVIGLGYIRLAKKLEVSLFNEPQEGTKEFFNSANYATYENKFAHQKIRGCLWHLTSRPTDRLASVLMPYINKFEEFDAVGAVHIRTGDWSNENTPSTLDQHDGRGTFEEKVASVDALLQNAGTSIGELKTGSAEKRFDAFNALIKKGGFTRTNKDTIISESCPKINGGDYFTLGEPNDAGLSPYFTCIGRAAQKAATDRATEGKGKFGLYVSTDSPYLKKLTSELTDLKDIVVGCIGTCEFHHAAHGANEHIDPEFNDDVLSDDYDDDYGSDEEGAPPIEPADVNINSKDPFVMSFVDAYILGLTDHNIQVTASTFDMVAQRGFGHGGVPQNLEDNGFSLQGAYKPWSNKHLPICEACGLTRDDMDSEGSACQMAGEAIFGIADDAKFAEMFKSSEKSEARASSKRGGVAGAVGQNKVEELVEEEKENLIPTTSDFTSGKHARSGTHTNAMQINEGEKTEEEEEVGVAEQEEKKVGEEEKSVPRSAEPVAAAVIAEEEEPPLDEATSESESVKEEEEEAEEVIEAKAEEIIAERGEEEKENEADPIQAWKELQQQRESLEQQGAESADY</sequence>
<feature type="compositionally biased region" description="Basic and acidic residues" evidence="1">
    <location>
        <begin position="318"/>
        <end position="337"/>
    </location>
</feature>
<gene>
    <name evidence="3" type="ORF">Bathy03g02530</name>
</gene>
<dbReference type="EMBL" id="FO082276">
    <property type="protein sequence ID" value="CCO15433.1"/>
    <property type="molecule type" value="Genomic_DNA"/>
</dbReference>
<evidence type="ECO:0000256" key="2">
    <source>
        <dbReference type="SAM" id="SignalP"/>
    </source>
</evidence>
<evidence type="ECO:0000313" key="3">
    <source>
        <dbReference type="EMBL" id="CCO15433.1"/>
    </source>
</evidence>
<feature type="compositionally biased region" description="Basic and acidic residues" evidence="1">
    <location>
        <begin position="1128"/>
        <end position="1142"/>
    </location>
</feature>
<feature type="compositionally biased region" description="Basic and acidic residues" evidence="1">
    <location>
        <begin position="153"/>
        <end position="167"/>
    </location>
</feature>
<feature type="compositionally biased region" description="Basic and acidic residues" evidence="1">
    <location>
        <begin position="216"/>
        <end position="288"/>
    </location>
</feature>
<dbReference type="AlphaFoldDB" id="K8F1R0"/>
<dbReference type="KEGG" id="bpg:Bathy03g02530"/>
<feature type="compositionally biased region" description="Acidic residues" evidence="1">
    <location>
        <begin position="860"/>
        <end position="880"/>
    </location>
</feature>
<evidence type="ECO:0000313" key="4">
    <source>
        <dbReference type="Proteomes" id="UP000198341"/>
    </source>
</evidence>
<feature type="region of interest" description="Disordered" evidence="1">
    <location>
        <begin position="1059"/>
        <end position="1174"/>
    </location>
</feature>
<dbReference type="RefSeq" id="XP_007513996.1">
    <property type="nucleotide sequence ID" value="XM_007513934.1"/>
</dbReference>
<feature type="compositionally biased region" description="Low complexity" evidence="1">
    <location>
        <begin position="402"/>
        <end position="424"/>
    </location>
</feature>
<name>K8F1R0_9CHLO</name>
<feature type="compositionally biased region" description="Low complexity" evidence="1">
    <location>
        <begin position="297"/>
        <end position="313"/>
    </location>
</feature>
<reference evidence="3 4" key="1">
    <citation type="submission" date="2011-10" db="EMBL/GenBank/DDBJ databases">
        <authorList>
            <person name="Genoscope - CEA"/>
        </authorList>
    </citation>
    <scope>NUCLEOTIDE SEQUENCE [LARGE SCALE GENOMIC DNA]</scope>
    <source>
        <strain evidence="3 4">RCC 1105</strain>
    </source>
</reference>
<keyword evidence="4" id="KW-1185">Reference proteome</keyword>
<dbReference type="GeneID" id="19016790"/>